<dbReference type="GO" id="GO:0004527">
    <property type="term" value="F:exonuclease activity"/>
    <property type="evidence" value="ECO:0007669"/>
    <property type="project" value="UniProtKB-KW"/>
</dbReference>
<accession>A0A9W3J7Q7</accession>
<dbReference type="EMBL" id="CP003752">
    <property type="protein sequence ID" value="AFQ15603.1"/>
    <property type="molecule type" value="Genomic_DNA"/>
</dbReference>
<dbReference type="SUPFAM" id="SSF56300">
    <property type="entry name" value="Metallo-dependent phosphatases"/>
    <property type="match status" value="1"/>
</dbReference>
<dbReference type="InterPro" id="IPR004843">
    <property type="entry name" value="Calcineurin-like_PHP"/>
</dbReference>
<dbReference type="InterPro" id="IPR050535">
    <property type="entry name" value="DNA_Repair-Maintenance_Comp"/>
</dbReference>
<sequence length="352" mass="39383">MRHIVEGGITLDTTLRKARKSRGESMKFLYFGDPHIRGTNPRNRKDNYKEALIAKLREIFALAKYKGVAAIIQPGDTFDRPEVTTSVLLEFAKVLKESPVPIYTTAGNHDIYGYNLATYERTSLRVLELIVPQLTVINDPGQAHMFHQDGNHVQLTFTPYSDQIDKAGYGYSPEVTEDYESTKIHVAHGMLLDHDPPFDRYTKVQDVKTDADLVLCGHDHTGFGIYNRSDGKVFANIGSITRLSASEAEINRPIQVLLIDVKSPGVFDLERIPLQSAKHGEEVLDRSRIEAEKKRAYAMEEFASLIQIETGEDVLVDINTIVESIAKTDCINPDVVEIALTKIAEAKEGLRA</sequence>
<dbReference type="KEGG" id="bti:BTG_10695"/>
<dbReference type="InterPro" id="IPR029052">
    <property type="entry name" value="Metallo-depent_PP-like"/>
</dbReference>
<evidence type="ECO:0000313" key="2">
    <source>
        <dbReference type="EMBL" id="AFQ15603.1"/>
    </source>
</evidence>
<keyword evidence="2" id="KW-0540">Nuclease</keyword>
<gene>
    <name evidence="2" type="ORF">BTG_10695</name>
</gene>
<evidence type="ECO:0000313" key="3">
    <source>
        <dbReference type="Proteomes" id="UP000005259"/>
    </source>
</evidence>
<proteinExistence type="predicted"/>
<dbReference type="PANTHER" id="PTHR30337:SF0">
    <property type="entry name" value="NUCLEASE SBCCD SUBUNIT D"/>
    <property type="match status" value="1"/>
</dbReference>
<dbReference type="PANTHER" id="PTHR30337">
    <property type="entry name" value="COMPONENT OF ATP-DEPENDENT DSDNA EXONUCLEASE"/>
    <property type="match status" value="1"/>
</dbReference>
<organism evidence="2 3">
    <name type="scientific">Bacillus thuringiensis HD-771</name>
    <dbReference type="NCBI Taxonomy" id="1218175"/>
    <lineage>
        <taxon>Bacteria</taxon>
        <taxon>Bacillati</taxon>
        <taxon>Bacillota</taxon>
        <taxon>Bacilli</taxon>
        <taxon>Bacillales</taxon>
        <taxon>Bacillaceae</taxon>
        <taxon>Bacillus</taxon>
        <taxon>Bacillus cereus group</taxon>
    </lineage>
</organism>
<protein>
    <submittedName>
        <fullName evidence="2">Exonuclease SbcD</fullName>
    </submittedName>
</protein>
<dbReference type="AlphaFoldDB" id="A0A9W3J7Q7"/>
<name>A0A9W3J7Q7_BACTU</name>
<keyword evidence="2" id="KW-0378">Hydrolase</keyword>
<feature type="domain" description="Calcineurin-like phosphoesterase" evidence="1">
    <location>
        <begin position="26"/>
        <end position="221"/>
    </location>
</feature>
<evidence type="ECO:0000259" key="1">
    <source>
        <dbReference type="Pfam" id="PF00149"/>
    </source>
</evidence>
<dbReference type="RefSeq" id="WP_001216051.1">
    <property type="nucleotide sequence ID" value="NC_018500.1"/>
</dbReference>
<dbReference type="Pfam" id="PF00149">
    <property type="entry name" value="Metallophos"/>
    <property type="match status" value="1"/>
</dbReference>
<dbReference type="Proteomes" id="UP000005259">
    <property type="component" value="Chromosome"/>
</dbReference>
<reference evidence="2 3" key="1">
    <citation type="submission" date="2012-08" db="EMBL/GenBank/DDBJ databases">
        <authorList>
            <person name="Doggett N."/>
            <person name="Teshima H."/>
            <person name="Bruce D."/>
            <person name="Detter J.C."/>
            <person name="Johnson S.L."/>
            <person name="Han C."/>
        </authorList>
    </citation>
    <scope>NUCLEOTIDE SEQUENCE [LARGE SCALE GENOMIC DNA]</scope>
    <source>
        <strain evidence="2 3">HD-771</strain>
    </source>
</reference>
<keyword evidence="2" id="KW-0269">Exonuclease</keyword>
<dbReference type="Gene3D" id="3.60.21.10">
    <property type="match status" value="1"/>
</dbReference>